<name>A0ABQ9XZV1_9EUKA</name>
<evidence type="ECO:0000313" key="2">
    <source>
        <dbReference type="Proteomes" id="UP001281761"/>
    </source>
</evidence>
<reference evidence="1 2" key="1">
    <citation type="journal article" date="2022" name="bioRxiv">
        <title>Genomics of Preaxostyla Flagellates Illuminates Evolutionary Transitions and the Path Towards Mitochondrial Loss.</title>
        <authorList>
            <person name="Novak L.V.F."/>
            <person name="Treitli S.C."/>
            <person name="Pyrih J."/>
            <person name="Halakuc P."/>
            <person name="Pipaliya S.V."/>
            <person name="Vacek V."/>
            <person name="Brzon O."/>
            <person name="Soukal P."/>
            <person name="Eme L."/>
            <person name="Dacks J.B."/>
            <person name="Karnkowska A."/>
            <person name="Elias M."/>
            <person name="Hampl V."/>
        </authorList>
    </citation>
    <scope>NUCLEOTIDE SEQUENCE [LARGE SCALE GENOMIC DNA]</scope>
    <source>
        <strain evidence="1">NAU3</strain>
        <tissue evidence="1">Gut</tissue>
    </source>
</reference>
<proteinExistence type="predicted"/>
<organism evidence="1 2">
    <name type="scientific">Blattamonas nauphoetae</name>
    <dbReference type="NCBI Taxonomy" id="2049346"/>
    <lineage>
        <taxon>Eukaryota</taxon>
        <taxon>Metamonada</taxon>
        <taxon>Preaxostyla</taxon>
        <taxon>Oxymonadida</taxon>
        <taxon>Blattamonas</taxon>
    </lineage>
</organism>
<dbReference type="Proteomes" id="UP001281761">
    <property type="component" value="Unassembled WGS sequence"/>
</dbReference>
<comment type="caution">
    <text evidence="1">The sequence shown here is derived from an EMBL/GenBank/DDBJ whole genome shotgun (WGS) entry which is preliminary data.</text>
</comment>
<accession>A0ABQ9XZV1</accession>
<gene>
    <name evidence="1" type="ORF">BLNAU_8091</name>
</gene>
<evidence type="ECO:0000313" key="1">
    <source>
        <dbReference type="EMBL" id="KAK2957016.1"/>
    </source>
</evidence>
<dbReference type="EMBL" id="JARBJD010000050">
    <property type="protein sequence ID" value="KAK2957016.1"/>
    <property type="molecule type" value="Genomic_DNA"/>
</dbReference>
<protein>
    <submittedName>
        <fullName evidence="1">Uncharacterized protein</fullName>
    </submittedName>
</protein>
<sequence>MLVARNSSIPQVGNAKAKQTNCLEVFLSQICGKYQTLRTAMLNGLLIIAADSDWALSAIRDVEYIKPLEEYCEQTQPCAIPLALEVLFERSISDSETRSFLQTLDVPSGSTDSSSELVPFAGRLCSTLAERVSEMKSLFTESSPSDGTISALSATLPSESPLLNGNTVLEVLCEGFFLLNSLLLTSDSAFENILIDCDFVPLLKSTIIACLDLLDHERSESNCPHTDRTDLLINILSISWNCASNCLHELKSSLLQVVESTFSDVPQLCSLLERTCCHASLTNTYHLSMIMNVSAALPHLTPRLLEENLVERVMDTSNPMVVPTTNGVFHLRLVWAINNLLRDPKDITDDKEDLKRVRMLQFEQVLKPAKEYLQFVLPREEFIPKVKSSNFDLSKMIGFVLGKILVVERELFEVGEIVETGREEWEVVLLVEKIKEDELGERLDWIGKVDVETKKDEKSRWKKREERLREAGHEDAMEGWLARRDNETRSEIVQYIENVG</sequence>
<keyword evidence="2" id="KW-1185">Reference proteome</keyword>